<dbReference type="AlphaFoldDB" id="A0A5E8CJ15"/>
<feature type="transmembrane region" description="Helical" evidence="1">
    <location>
        <begin position="6"/>
        <end position="23"/>
    </location>
</feature>
<accession>A0A5E8CJ15</accession>
<reference evidence="2" key="1">
    <citation type="submission" date="2019-09" db="EMBL/GenBank/DDBJ databases">
        <authorList>
            <person name="Needham M D."/>
        </authorList>
    </citation>
    <scope>NUCLEOTIDE SEQUENCE</scope>
</reference>
<keyword evidence="1" id="KW-0812">Transmembrane</keyword>
<proteinExistence type="predicted"/>
<keyword evidence="1" id="KW-0472">Membrane</keyword>
<sequence>MILLYKFYIFLVLIIFWMSYEYIEKCKKNDLNDEVNKDLNRILNSDEYNNNNNNNNNKK</sequence>
<keyword evidence="1" id="KW-1133">Transmembrane helix</keyword>
<dbReference type="EMBL" id="CABVLZ010000004">
    <property type="protein sequence ID" value="VVU95231.1"/>
    <property type="molecule type" value="Genomic_DNA"/>
</dbReference>
<gene>
    <name evidence="2" type="ORF">CPAV1605_956</name>
</gene>
<evidence type="ECO:0000313" key="2">
    <source>
        <dbReference type="EMBL" id="VVU95231.1"/>
    </source>
</evidence>
<evidence type="ECO:0000256" key="1">
    <source>
        <dbReference type="SAM" id="Phobius"/>
    </source>
</evidence>
<name>A0A5E8CJ15_9ZZZZ</name>
<organism evidence="2">
    <name type="scientific">seawater metagenome</name>
    <dbReference type="NCBI Taxonomy" id="1561972"/>
    <lineage>
        <taxon>unclassified sequences</taxon>
        <taxon>metagenomes</taxon>
        <taxon>ecological metagenomes</taxon>
    </lineage>
</organism>
<protein>
    <submittedName>
        <fullName evidence="2">Uncharacterized protein</fullName>
    </submittedName>
</protein>